<feature type="transmembrane region" description="Helical" evidence="1">
    <location>
        <begin position="90"/>
        <end position="113"/>
    </location>
</feature>
<keyword evidence="3" id="KW-1185">Reference proteome</keyword>
<dbReference type="AlphaFoldDB" id="A0A7W0CUC4"/>
<organism evidence="2 3">
    <name type="scientific">Nonomuraea soli</name>
    <dbReference type="NCBI Taxonomy" id="1032476"/>
    <lineage>
        <taxon>Bacteria</taxon>
        <taxon>Bacillati</taxon>
        <taxon>Actinomycetota</taxon>
        <taxon>Actinomycetes</taxon>
        <taxon>Streptosporangiales</taxon>
        <taxon>Streptosporangiaceae</taxon>
        <taxon>Nonomuraea</taxon>
    </lineage>
</organism>
<keyword evidence="1" id="KW-0812">Transmembrane</keyword>
<dbReference type="EMBL" id="JACDUR010000011">
    <property type="protein sequence ID" value="MBA2897402.1"/>
    <property type="molecule type" value="Genomic_DNA"/>
</dbReference>
<proteinExistence type="predicted"/>
<feature type="transmembrane region" description="Helical" evidence="1">
    <location>
        <begin position="119"/>
        <end position="137"/>
    </location>
</feature>
<evidence type="ECO:0000313" key="3">
    <source>
        <dbReference type="Proteomes" id="UP000530928"/>
    </source>
</evidence>
<evidence type="ECO:0000313" key="2">
    <source>
        <dbReference type="EMBL" id="MBA2897402.1"/>
    </source>
</evidence>
<comment type="caution">
    <text evidence="2">The sequence shown here is derived from an EMBL/GenBank/DDBJ whole genome shotgun (WGS) entry which is preliminary data.</text>
</comment>
<keyword evidence="1" id="KW-1133">Transmembrane helix</keyword>
<feature type="transmembrane region" description="Helical" evidence="1">
    <location>
        <begin position="51"/>
        <end position="69"/>
    </location>
</feature>
<sequence>MIIRRLVARLPDWVQRQPISVMCALLGFPSGLAALIGPVSSRALDTVLPSWARLLWAGCLIVGCLAWSVGLTSMKRIADRLVITREASMIFGLQLISMAAIVYATTIIITAGWAGVLAAWPLTVVAGGTAVQQAVLANDRDASRGR</sequence>
<dbReference type="Proteomes" id="UP000530928">
    <property type="component" value="Unassembled WGS sequence"/>
</dbReference>
<feature type="transmembrane region" description="Helical" evidence="1">
    <location>
        <begin position="21"/>
        <end position="39"/>
    </location>
</feature>
<reference evidence="2 3" key="1">
    <citation type="submission" date="2020-07" db="EMBL/GenBank/DDBJ databases">
        <title>Genomic Encyclopedia of Type Strains, Phase IV (KMG-IV): sequencing the most valuable type-strain genomes for metagenomic binning, comparative biology and taxonomic classification.</title>
        <authorList>
            <person name="Goeker M."/>
        </authorList>
    </citation>
    <scope>NUCLEOTIDE SEQUENCE [LARGE SCALE GENOMIC DNA]</scope>
    <source>
        <strain evidence="2 3">DSM 45533</strain>
    </source>
</reference>
<evidence type="ECO:0000256" key="1">
    <source>
        <dbReference type="SAM" id="Phobius"/>
    </source>
</evidence>
<dbReference type="RefSeq" id="WP_181616110.1">
    <property type="nucleotide sequence ID" value="NZ_BAABAM010000013.1"/>
</dbReference>
<protein>
    <submittedName>
        <fullName evidence="2">Uncharacterized protein</fullName>
    </submittedName>
</protein>
<gene>
    <name evidence="2" type="ORF">HNR30_008800</name>
</gene>
<accession>A0A7W0CUC4</accession>
<keyword evidence="1" id="KW-0472">Membrane</keyword>
<name>A0A7W0CUC4_9ACTN</name>